<dbReference type="InterPro" id="IPR032466">
    <property type="entry name" value="Metal_Hydrolase"/>
</dbReference>
<dbReference type="CDD" id="cd01293">
    <property type="entry name" value="Bact_CD"/>
    <property type="match status" value="1"/>
</dbReference>
<dbReference type="Gene3D" id="2.30.40.10">
    <property type="entry name" value="Urease, subunit C, domain 1"/>
    <property type="match status" value="1"/>
</dbReference>
<dbReference type="NCBIfam" id="NF005748">
    <property type="entry name" value="PRK07572.1"/>
    <property type="match status" value="1"/>
</dbReference>
<feature type="domain" description="Amidohydrolase 3" evidence="1">
    <location>
        <begin position="41"/>
        <end position="401"/>
    </location>
</feature>
<dbReference type="InterPro" id="IPR052349">
    <property type="entry name" value="Metallo-hydrolase_Enzymes"/>
</dbReference>
<dbReference type="InterPro" id="IPR011059">
    <property type="entry name" value="Metal-dep_hydrolase_composite"/>
</dbReference>
<evidence type="ECO:0000313" key="2">
    <source>
        <dbReference type="EMBL" id="MDQ0468324.1"/>
    </source>
</evidence>
<organism evidence="2 3">
    <name type="scientific">Labrys wisconsinensis</name>
    <dbReference type="NCBI Taxonomy" id="425677"/>
    <lineage>
        <taxon>Bacteria</taxon>
        <taxon>Pseudomonadati</taxon>
        <taxon>Pseudomonadota</taxon>
        <taxon>Alphaproteobacteria</taxon>
        <taxon>Hyphomicrobiales</taxon>
        <taxon>Xanthobacteraceae</taxon>
        <taxon>Labrys</taxon>
    </lineage>
</organism>
<evidence type="ECO:0000313" key="3">
    <source>
        <dbReference type="Proteomes" id="UP001242480"/>
    </source>
</evidence>
<proteinExistence type="predicted"/>
<dbReference type="SUPFAM" id="SSF51338">
    <property type="entry name" value="Composite domain of metallo-dependent hydrolases"/>
    <property type="match status" value="1"/>
</dbReference>
<dbReference type="EMBL" id="JAUSVX010000002">
    <property type="protein sequence ID" value="MDQ0468324.1"/>
    <property type="molecule type" value="Genomic_DNA"/>
</dbReference>
<dbReference type="Proteomes" id="UP001242480">
    <property type="component" value="Unassembled WGS sequence"/>
</dbReference>
<sequence>MPFDLVVKNATLPDGRTGQDIAVAGERIAAVEPGIAAEAGRVIDAAGRLVSPPFVDSHFHMDATLSLGIPRLNQSGTLLEGIALWGELKPLLTQEAVVERALRYCDLAVSQGLLAVRSHVDICDDRLLAVEALLHVKAAVKPYLDLQLVAFPQDGYYRSPSAARNLDRALDMGVDVVGGIPHFERTMADGAASVRALCEIAERRGLMVDLHCDESDDPLSRHVETLAAEAQRLGLGGRTVGSHLTSMHSMDNYYVSKLLPLLLEAGVAAIANPLINITLQGRHDTYPRRRGLTRIPEMRALGIPVALGQDCAMDPWYGLGGADMLDVAHMAVHAVPMTSREAIRWSFGAVTAIPAAIMGLEGYGLEPGCNADFVLLQAADPIEAIRLRATRLAVVRRGRVIAETPPRLARLGLEGRPTGVDPAGYAPRVAAN</sequence>
<gene>
    <name evidence="2" type="ORF">QO011_001324</name>
</gene>
<keyword evidence="3" id="KW-1185">Reference proteome</keyword>
<comment type="caution">
    <text evidence="2">The sequence shown here is derived from an EMBL/GenBank/DDBJ whole genome shotgun (WGS) entry which is preliminary data.</text>
</comment>
<protein>
    <submittedName>
        <fullName evidence="2">Cytosine deaminase</fullName>
        <ecNumber evidence="2">3.5.4.1</ecNumber>
    </submittedName>
</protein>
<dbReference type="PANTHER" id="PTHR32027">
    <property type="entry name" value="CYTOSINE DEAMINASE"/>
    <property type="match status" value="1"/>
</dbReference>
<dbReference type="RefSeq" id="WP_307269397.1">
    <property type="nucleotide sequence ID" value="NZ_JAUSVX010000002.1"/>
</dbReference>
<name>A0ABU0J253_9HYPH</name>
<keyword evidence="2" id="KW-0378">Hydrolase</keyword>
<dbReference type="EC" id="3.5.4.1" evidence="2"/>
<dbReference type="Gene3D" id="3.20.20.140">
    <property type="entry name" value="Metal-dependent hydrolases"/>
    <property type="match status" value="1"/>
</dbReference>
<reference evidence="2 3" key="1">
    <citation type="submission" date="2023-07" db="EMBL/GenBank/DDBJ databases">
        <title>Genomic Encyclopedia of Type Strains, Phase IV (KMG-IV): sequencing the most valuable type-strain genomes for metagenomic binning, comparative biology and taxonomic classification.</title>
        <authorList>
            <person name="Goeker M."/>
        </authorList>
    </citation>
    <scope>NUCLEOTIDE SEQUENCE [LARGE SCALE GENOMIC DNA]</scope>
    <source>
        <strain evidence="2 3">DSM 19619</strain>
    </source>
</reference>
<accession>A0ABU0J253</accession>
<dbReference type="InterPro" id="IPR013108">
    <property type="entry name" value="Amidohydro_3"/>
</dbReference>
<dbReference type="PANTHER" id="PTHR32027:SF0">
    <property type="entry name" value="CYTOSINE DEAMINASE"/>
    <property type="match status" value="1"/>
</dbReference>
<dbReference type="SUPFAM" id="SSF51556">
    <property type="entry name" value="Metallo-dependent hydrolases"/>
    <property type="match status" value="1"/>
</dbReference>
<evidence type="ECO:0000259" key="1">
    <source>
        <dbReference type="Pfam" id="PF07969"/>
    </source>
</evidence>
<dbReference type="GO" id="GO:0004131">
    <property type="term" value="F:cytosine deaminase activity"/>
    <property type="evidence" value="ECO:0007669"/>
    <property type="project" value="UniProtKB-EC"/>
</dbReference>
<dbReference type="Pfam" id="PF07969">
    <property type="entry name" value="Amidohydro_3"/>
    <property type="match status" value="1"/>
</dbReference>